<keyword evidence="1" id="KW-0812">Transmembrane</keyword>
<feature type="transmembrane region" description="Helical" evidence="1">
    <location>
        <begin position="312"/>
        <end position="334"/>
    </location>
</feature>
<feature type="transmembrane region" description="Helical" evidence="1">
    <location>
        <begin position="119"/>
        <end position="141"/>
    </location>
</feature>
<proteinExistence type="predicted"/>
<feature type="transmembrane region" description="Helical" evidence="1">
    <location>
        <begin position="153"/>
        <end position="170"/>
    </location>
</feature>
<dbReference type="RefSeq" id="WP_215608201.1">
    <property type="nucleotide sequence ID" value="NZ_JADOES010000009.1"/>
</dbReference>
<feature type="transmembrane region" description="Helical" evidence="1">
    <location>
        <begin position="346"/>
        <end position="365"/>
    </location>
</feature>
<dbReference type="Proteomes" id="UP000717364">
    <property type="component" value="Unassembled WGS sequence"/>
</dbReference>
<organism evidence="2 3">
    <name type="scientific">Leptothoe spongobia TAU-MAC 1115</name>
    <dbReference type="NCBI Taxonomy" id="1967444"/>
    <lineage>
        <taxon>Bacteria</taxon>
        <taxon>Bacillati</taxon>
        <taxon>Cyanobacteriota</taxon>
        <taxon>Cyanophyceae</taxon>
        <taxon>Nodosilineales</taxon>
        <taxon>Cymatolegaceae</taxon>
        <taxon>Leptothoe</taxon>
        <taxon>Leptothoe spongobia</taxon>
    </lineage>
</organism>
<dbReference type="AlphaFoldDB" id="A0A947DDS6"/>
<dbReference type="EMBL" id="JADOES010000009">
    <property type="protein sequence ID" value="MBT9315136.1"/>
    <property type="molecule type" value="Genomic_DNA"/>
</dbReference>
<keyword evidence="3" id="KW-1185">Reference proteome</keyword>
<keyword evidence="1" id="KW-1133">Transmembrane helix</keyword>
<feature type="transmembrane region" description="Helical" evidence="1">
    <location>
        <begin position="377"/>
        <end position="400"/>
    </location>
</feature>
<feature type="transmembrane region" description="Helical" evidence="1">
    <location>
        <begin position="182"/>
        <end position="202"/>
    </location>
</feature>
<evidence type="ECO:0000313" key="3">
    <source>
        <dbReference type="Proteomes" id="UP000717364"/>
    </source>
</evidence>
<feature type="transmembrane region" description="Helical" evidence="1">
    <location>
        <begin position="214"/>
        <end position="234"/>
    </location>
</feature>
<comment type="caution">
    <text evidence="2">The sequence shown here is derived from an EMBL/GenBank/DDBJ whole genome shotgun (WGS) entry which is preliminary data.</text>
</comment>
<keyword evidence="1" id="KW-0472">Membrane</keyword>
<name>A0A947DDS6_9CYAN</name>
<feature type="transmembrane region" description="Helical" evidence="1">
    <location>
        <begin position="279"/>
        <end position="300"/>
    </location>
</feature>
<reference evidence="2" key="1">
    <citation type="submission" date="2020-11" db="EMBL/GenBank/DDBJ databases">
        <authorList>
            <person name="Konstantinou D."/>
            <person name="Gkelis S."/>
            <person name="Popin R."/>
            <person name="Fewer D."/>
            <person name="Sivonen K."/>
        </authorList>
    </citation>
    <scope>NUCLEOTIDE SEQUENCE</scope>
    <source>
        <strain evidence="2">TAU-MAC 1115</strain>
    </source>
</reference>
<sequence>MKTIVHWLDQYGLRSTPRNQRIWLTASLIIAMLYGILFWRLAFEHPYSIQDDARQHVFWMWRYVDPSLFPNDIIADYFQSVAPVGYKVLYRLGAILGIHPLIFHKLLPPIIGLAGTVYTFYLALAIIPVPLVAFINTLILNQSLWMWDELASGTPKAFSVLLILALLFYISERKLWGCVVVIGLQGLFYPHLVFISVLLLALRTVWPHSDRRSSLRFLIIGSIVATLVLLPYVLTTSPYGPVVTLEQAKTMAEFQPGGRNAFFYDAWSRYWLFSGRSGLLPPSVPTTICLSLFFPLILWLKLPLLKKVTRHGALITQLGLASIILFFLSHSVLFRLHLPSRYSRHSLKVIVALAAAMVIVTLLDAGLRRLSRQPQQLWRQTIALAMVAGTTLITVGYPLLLDSFLNSVYIDSDRTALYEYIQEQPKDIRIASLAHESENIPAFTGRSVMISRGHSLAYHQGYYNQIRSRILDLITAQYSPELSVLKSIITDYGIDFWLIDEQSFNPEAMPGMWLRQFETAWTTAINQMQQQPSALQQLTPTCTVVSDQGKTLIATACVLDAQE</sequence>
<protein>
    <submittedName>
        <fullName evidence="2">Uncharacterized protein</fullName>
    </submittedName>
</protein>
<accession>A0A947DDS6</accession>
<evidence type="ECO:0000313" key="2">
    <source>
        <dbReference type="EMBL" id="MBT9315136.1"/>
    </source>
</evidence>
<gene>
    <name evidence="2" type="ORF">IXB50_06835</name>
</gene>
<reference evidence="2" key="2">
    <citation type="journal article" date="2021" name="Mar. Drugs">
        <title>Genome Reduction and Secondary Metabolism of the Marine Sponge-Associated Cyanobacterium Leptothoe.</title>
        <authorList>
            <person name="Konstantinou D."/>
            <person name="Popin R.V."/>
            <person name="Fewer D.P."/>
            <person name="Sivonen K."/>
            <person name="Gkelis S."/>
        </authorList>
    </citation>
    <scope>NUCLEOTIDE SEQUENCE</scope>
    <source>
        <strain evidence="2">TAU-MAC 1115</strain>
    </source>
</reference>
<evidence type="ECO:0000256" key="1">
    <source>
        <dbReference type="SAM" id="Phobius"/>
    </source>
</evidence>
<feature type="transmembrane region" description="Helical" evidence="1">
    <location>
        <begin position="20"/>
        <end position="39"/>
    </location>
</feature>